<dbReference type="Pfam" id="PF01042">
    <property type="entry name" value="Ribonuc_L-PSP"/>
    <property type="match status" value="1"/>
</dbReference>
<evidence type="ECO:0000313" key="4">
    <source>
        <dbReference type="Proteomes" id="UP001500466"/>
    </source>
</evidence>
<evidence type="ECO:0000256" key="1">
    <source>
        <dbReference type="ARBA" id="ARBA00010552"/>
    </source>
</evidence>
<gene>
    <name evidence="3" type="ORF">GCM10023205_75870</name>
</gene>
<dbReference type="PANTHER" id="PTHR11803:SF39">
    <property type="entry name" value="2-IMINOBUTANOATE_2-IMINOPROPANOATE DEAMINASE"/>
    <property type="match status" value="1"/>
</dbReference>
<dbReference type="InterPro" id="IPR035959">
    <property type="entry name" value="RutC-like_sf"/>
</dbReference>
<sequence length="126" mass="13765">MTRIELRSTGAPAPGGTYSQGIDAGAFVFTSGQGPNDPETGKPVGDDIRTQTRRTLDNLKAVLAEAGLDFGHVVKVTTHLQHLQRDFAGYDEVYREYFEEPYPVRTTVGSDLMGILVEIDVVAQRP</sequence>
<dbReference type="CDD" id="cd00448">
    <property type="entry name" value="YjgF_YER057c_UK114_family"/>
    <property type="match status" value="1"/>
</dbReference>
<dbReference type="SUPFAM" id="SSF55298">
    <property type="entry name" value="YjgF-like"/>
    <property type="match status" value="1"/>
</dbReference>
<comment type="similarity">
    <text evidence="1">Belongs to the RutC family.</text>
</comment>
<feature type="region of interest" description="Disordered" evidence="2">
    <location>
        <begin position="29"/>
        <end position="50"/>
    </location>
</feature>
<dbReference type="Gene3D" id="3.30.1330.40">
    <property type="entry name" value="RutC-like"/>
    <property type="match status" value="1"/>
</dbReference>
<dbReference type="EMBL" id="BAABHS010000046">
    <property type="protein sequence ID" value="GAA4992247.1"/>
    <property type="molecule type" value="Genomic_DNA"/>
</dbReference>
<keyword evidence="4" id="KW-1185">Reference proteome</keyword>
<name>A0ABP9I9M4_9ACTN</name>
<dbReference type="InterPro" id="IPR006175">
    <property type="entry name" value="YjgF/YER057c/UK114"/>
</dbReference>
<evidence type="ECO:0000313" key="3">
    <source>
        <dbReference type="EMBL" id="GAA4992247.1"/>
    </source>
</evidence>
<dbReference type="InterPro" id="IPR006056">
    <property type="entry name" value="RidA"/>
</dbReference>
<dbReference type="NCBIfam" id="TIGR00004">
    <property type="entry name" value="Rid family detoxifying hydrolase"/>
    <property type="match status" value="1"/>
</dbReference>
<reference evidence="4" key="1">
    <citation type="journal article" date="2019" name="Int. J. Syst. Evol. Microbiol.">
        <title>The Global Catalogue of Microorganisms (GCM) 10K type strain sequencing project: providing services to taxonomists for standard genome sequencing and annotation.</title>
        <authorList>
            <consortium name="The Broad Institute Genomics Platform"/>
            <consortium name="The Broad Institute Genome Sequencing Center for Infectious Disease"/>
            <person name="Wu L."/>
            <person name="Ma J."/>
        </authorList>
    </citation>
    <scope>NUCLEOTIDE SEQUENCE [LARGE SCALE GENOMIC DNA]</scope>
    <source>
        <strain evidence="4">JCM 17986</strain>
    </source>
</reference>
<protein>
    <submittedName>
        <fullName evidence="3">RidA family protein</fullName>
    </submittedName>
</protein>
<proteinExistence type="inferred from homology"/>
<comment type="caution">
    <text evidence="3">The sequence shown here is derived from an EMBL/GenBank/DDBJ whole genome shotgun (WGS) entry which is preliminary data.</text>
</comment>
<dbReference type="Proteomes" id="UP001500466">
    <property type="component" value="Unassembled WGS sequence"/>
</dbReference>
<dbReference type="RefSeq" id="WP_345680406.1">
    <property type="nucleotide sequence ID" value="NZ_BAABHS010000046.1"/>
</dbReference>
<evidence type="ECO:0000256" key="2">
    <source>
        <dbReference type="SAM" id="MobiDB-lite"/>
    </source>
</evidence>
<organism evidence="3 4">
    <name type="scientific">Yinghuangia aomiensis</name>
    <dbReference type="NCBI Taxonomy" id="676205"/>
    <lineage>
        <taxon>Bacteria</taxon>
        <taxon>Bacillati</taxon>
        <taxon>Actinomycetota</taxon>
        <taxon>Actinomycetes</taxon>
        <taxon>Kitasatosporales</taxon>
        <taxon>Streptomycetaceae</taxon>
        <taxon>Yinghuangia</taxon>
    </lineage>
</organism>
<dbReference type="PANTHER" id="PTHR11803">
    <property type="entry name" value="2-IMINOBUTANOATE/2-IMINOPROPANOATE DEAMINASE RIDA"/>
    <property type="match status" value="1"/>
</dbReference>
<accession>A0ABP9I9M4</accession>